<evidence type="ECO:0000313" key="2">
    <source>
        <dbReference type="Proteomes" id="UP000220639"/>
    </source>
</evidence>
<dbReference type="AntiFam" id="ANF00010">
    <property type="entry name" value="tRNA translation"/>
</dbReference>
<reference evidence="2" key="1">
    <citation type="submission" date="2017-08" db="EMBL/GenBank/DDBJ databases">
        <authorList>
            <person name="Brisse S."/>
        </authorList>
    </citation>
    <scope>NUCLEOTIDE SEQUENCE [LARGE SCALE GENOMIC DNA]</scope>
    <source>
        <strain evidence="2">06D021</strain>
    </source>
</reference>
<dbReference type="AlphaFoldDB" id="A0A285AW04"/>
<sequence>MAITSAFQADDAGSIPAARSKRADMAQLVERTLGKGEVPSSTLGISTTSLSLLPCFSLVYCIQQVGHVARLMW</sequence>
<protein>
    <submittedName>
        <fullName evidence="1">Uncharacterized protein</fullName>
    </submittedName>
</protein>
<dbReference type="EMBL" id="FZTC01000008">
    <property type="protein sequence ID" value="SNU32869.1"/>
    <property type="molecule type" value="Genomic_DNA"/>
</dbReference>
<evidence type="ECO:0000313" key="1">
    <source>
        <dbReference type="EMBL" id="SNU32869.1"/>
    </source>
</evidence>
<gene>
    <name evidence="1" type="ORF">KOSB73_160004</name>
</gene>
<name>A0A285AW04_9ENTR</name>
<proteinExistence type="predicted"/>
<organism evidence="1 2">
    <name type="scientific">Klebsiella grimontii</name>
    <dbReference type="NCBI Taxonomy" id="2058152"/>
    <lineage>
        <taxon>Bacteria</taxon>
        <taxon>Pseudomonadati</taxon>
        <taxon>Pseudomonadota</taxon>
        <taxon>Gammaproteobacteria</taxon>
        <taxon>Enterobacterales</taxon>
        <taxon>Enterobacteriaceae</taxon>
        <taxon>Klebsiella/Raoultella group</taxon>
        <taxon>Klebsiella</taxon>
    </lineage>
</organism>
<accession>A0A285AW04</accession>
<dbReference type="Proteomes" id="UP000220639">
    <property type="component" value="Unassembled WGS sequence"/>
</dbReference>